<evidence type="ECO:0000256" key="1">
    <source>
        <dbReference type="ARBA" id="ARBA00001946"/>
    </source>
</evidence>
<evidence type="ECO:0000256" key="2">
    <source>
        <dbReference type="ARBA" id="ARBA00022723"/>
    </source>
</evidence>
<dbReference type="RefSeq" id="WP_149756982.1">
    <property type="nucleotide sequence ID" value="NZ_FOMS01000010.1"/>
</dbReference>
<sequence length="152" mass="17603">MPAWGEQIAALPVRWDRKERIQVLMVTSRDTGRWVMPKGWEMNGTKPWAAAEIEALEEAGARGFISKSPIGVYSYGKVLDDGTVQPCRVRLYPMIVDKLKRRWKEREQRTRRWFSPRSAARRVQEPELAALLRRLESDGGTRDALRRLRKAA</sequence>
<protein>
    <recommendedName>
        <fullName evidence="5">Nudix hydrolase domain-containing protein</fullName>
    </recommendedName>
</protein>
<dbReference type="InterPro" id="IPR000086">
    <property type="entry name" value="NUDIX_hydrolase_dom"/>
</dbReference>
<feature type="domain" description="Nudix hydrolase" evidence="5">
    <location>
        <begin position="3"/>
        <end position="136"/>
    </location>
</feature>
<reference evidence="6 7" key="1">
    <citation type="submission" date="2016-10" db="EMBL/GenBank/DDBJ databases">
        <authorList>
            <person name="Varghese N."/>
            <person name="Submissions S."/>
        </authorList>
    </citation>
    <scope>NUCLEOTIDE SEQUENCE [LARGE SCALE GENOMIC DNA]</scope>
    <source>
        <strain evidence="7">YIM D21,KCTC 23444,ACCC 10710</strain>
    </source>
</reference>
<dbReference type="PROSITE" id="PS51462">
    <property type="entry name" value="NUDIX"/>
    <property type="match status" value="1"/>
</dbReference>
<accession>A0A1I2B5J2</accession>
<dbReference type="AlphaFoldDB" id="A0A1I2B5J2"/>
<dbReference type="PANTHER" id="PTHR12629">
    <property type="entry name" value="DIPHOSPHOINOSITOL POLYPHOSPHATE PHOSPHOHYDROLASE"/>
    <property type="match status" value="1"/>
</dbReference>
<evidence type="ECO:0000313" key="7">
    <source>
        <dbReference type="Proteomes" id="UP000325289"/>
    </source>
</evidence>
<keyword evidence="3" id="KW-0378">Hydrolase</keyword>
<evidence type="ECO:0000256" key="3">
    <source>
        <dbReference type="ARBA" id="ARBA00022801"/>
    </source>
</evidence>
<evidence type="ECO:0000313" key="6">
    <source>
        <dbReference type="EMBL" id="SFE51319.1"/>
    </source>
</evidence>
<gene>
    <name evidence="6" type="ORF">SAMN04515678_110198</name>
</gene>
<dbReference type="InterPro" id="IPR047198">
    <property type="entry name" value="DDP-like_NUDIX"/>
</dbReference>
<dbReference type="GO" id="GO:0016462">
    <property type="term" value="F:pyrophosphatase activity"/>
    <property type="evidence" value="ECO:0007669"/>
    <property type="project" value="InterPro"/>
</dbReference>
<name>A0A1I2B5J2_9RHOB</name>
<dbReference type="Gene3D" id="3.90.79.10">
    <property type="entry name" value="Nucleoside Triphosphate Pyrophosphohydrolase"/>
    <property type="match status" value="1"/>
</dbReference>
<dbReference type="InterPro" id="IPR015797">
    <property type="entry name" value="NUDIX_hydrolase-like_dom_sf"/>
</dbReference>
<keyword evidence="7" id="KW-1185">Reference proteome</keyword>
<evidence type="ECO:0000256" key="4">
    <source>
        <dbReference type="ARBA" id="ARBA00022842"/>
    </source>
</evidence>
<dbReference type="GO" id="GO:0046872">
    <property type="term" value="F:metal ion binding"/>
    <property type="evidence" value="ECO:0007669"/>
    <property type="project" value="UniProtKB-KW"/>
</dbReference>
<dbReference type="EMBL" id="FOMS01000010">
    <property type="protein sequence ID" value="SFE51319.1"/>
    <property type="molecule type" value="Genomic_DNA"/>
</dbReference>
<dbReference type="SUPFAM" id="SSF55811">
    <property type="entry name" value="Nudix"/>
    <property type="match status" value="1"/>
</dbReference>
<evidence type="ECO:0000259" key="5">
    <source>
        <dbReference type="PROSITE" id="PS51462"/>
    </source>
</evidence>
<keyword evidence="2" id="KW-0479">Metal-binding</keyword>
<dbReference type="CDD" id="cd04666">
    <property type="entry name" value="NUDIX_DIPP2_like_Nudt4"/>
    <property type="match status" value="1"/>
</dbReference>
<keyword evidence="4" id="KW-0460">Magnesium</keyword>
<dbReference type="Pfam" id="PF00293">
    <property type="entry name" value="NUDIX"/>
    <property type="match status" value="1"/>
</dbReference>
<dbReference type="OrthoDB" id="7066910at2"/>
<dbReference type="Proteomes" id="UP000325289">
    <property type="component" value="Unassembled WGS sequence"/>
</dbReference>
<dbReference type="GO" id="GO:0005737">
    <property type="term" value="C:cytoplasm"/>
    <property type="evidence" value="ECO:0007669"/>
    <property type="project" value="TreeGrafter"/>
</dbReference>
<dbReference type="PANTHER" id="PTHR12629:SF0">
    <property type="entry name" value="DIPHOSPHOINOSITOL-POLYPHOSPHATE DIPHOSPHATASE"/>
    <property type="match status" value="1"/>
</dbReference>
<proteinExistence type="predicted"/>
<comment type="cofactor">
    <cofactor evidence="1">
        <name>Mg(2+)</name>
        <dbReference type="ChEBI" id="CHEBI:18420"/>
    </cofactor>
</comment>
<organism evidence="6 7">
    <name type="scientific">Roseivivax sediminis</name>
    <dbReference type="NCBI Taxonomy" id="936889"/>
    <lineage>
        <taxon>Bacteria</taxon>
        <taxon>Pseudomonadati</taxon>
        <taxon>Pseudomonadota</taxon>
        <taxon>Alphaproteobacteria</taxon>
        <taxon>Rhodobacterales</taxon>
        <taxon>Roseobacteraceae</taxon>
        <taxon>Roseivivax</taxon>
    </lineage>
</organism>